<sequence length="544" mass="57599">MTHQPTTTIAVVGSGPIGAAYARVLLENLPGAHVTMFEAGPQLSAVPGESVRNIPDPDEKKRARELSQGPQAGSLREELGLSLAPVVEGMFTAREGTHLLDFGGPGSAHSKTFPAGAASTNVGGMAAHWTCATPRPAFSEKIPFIGDAEWSDLIDVAEQLLHVQSAAFADSAVGGAIRSLLTDEFGAELPEGYGPSTLPVAGDPQPDGSMRWAGSDVVLGELIEPGSPLSQRFTLRDLSLVRRIDHDGTRVTGLTVEDLRTGQTSSFEADLVVVAADAFRSPQLLWASGIRPRALGHYLTEHPVVISTVALDAERMARLATEEQLDEELARRAVNPVDPVAAVNRIPFSEPDHPFSLQVMYSETTPFPMQPGTPYSENRWGYVNMGYGMRKQPRFEDGVAFDDDELDYRGFPNLTVRYALTPSEEAEIAEGTALLRRAGGALGHFVAEPRLLPAGSSLHYMGTMRMGATDDGSSVADPWSRVWGFDNLVVGGNALIPTATAMNPTLMSVAIAVRGARAAASRLAAESAGAADAADAVAGDAVRA</sequence>
<proteinExistence type="inferred from homology"/>
<evidence type="ECO:0000313" key="9">
    <source>
        <dbReference type="EMBL" id="RFA12589.1"/>
    </source>
</evidence>
<feature type="domain" description="Glucose-methanol-choline oxidoreductase N-terminal" evidence="7">
    <location>
        <begin position="240"/>
        <end position="304"/>
    </location>
</feature>
<accession>A0A3E0VSU3</accession>
<evidence type="ECO:0000313" key="10">
    <source>
        <dbReference type="Proteomes" id="UP000256709"/>
    </source>
</evidence>
<dbReference type="OrthoDB" id="9798604at2"/>
<dbReference type="SUPFAM" id="SSF54373">
    <property type="entry name" value="FAD-linked reductases, C-terminal domain"/>
    <property type="match status" value="1"/>
</dbReference>
<dbReference type="InterPro" id="IPR000172">
    <property type="entry name" value="GMC_OxRdtase_N"/>
</dbReference>
<dbReference type="InterPro" id="IPR036188">
    <property type="entry name" value="FAD/NAD-bd_sf"/>
</dbReference>
<feature type="domain" description="Glucose-methanol-choline oxidoreductase C-terminal" evidence="8">
    <location>
        <begin position="406"/>
        <end position="512"/>
    </location>
</feature>
<evidence type="ECO:0000259" key="7">
    <source>
        <dbReference type="Pfam" id="PF00732"/>
    </source>
</evidence>
<comment type="cofactor">
    <cofactor evidence="1">
        <name>FAD</name>
        <dbReference type="ChEBI" id="CHEBI:57692"/>
    </cofactor>
</comment>
<dbReference type="Pfam" id="PF00732">
    <property type="entry name" value="GMC_oxred_N"/>
    <property type="match status" value="1"/>
</dbReference>
<dbReference type="Proteomes" id="UP000256709">
    <property type="component" value="Unassembled WGS sequence"/>
</dbReference>
<evidence type="ECO:0000256" key="4">
    <source>
        <dbReference type="ARBA" id="ARBA00022827"/>
    </source>
</evidence>
<name>A0A3E0VSU3_9MICO</name>
<dbReference type="SUPFAM" id="SSF51905">
    <property type="entry name" value="FAD/NAD(P)-binding domain"/>
    <property type="match status" value="1"/>
</dbReference>
<keyword evidence="4" id="KW-0274">FAD</keyword>
<feature type="region of interest" description="Disordered" evidence="6">
    <location>
        <begin position="46"/>
        <end position="74"/>
    </location>
</feature>
<protein>
    <submittedName>
        <fullName evidence="9">Choline dehydrogenase</fullName>
    </submittedName>
</protein>
<dbReference type="InterPro" id="IPR051473">
    <property type="entry name" value="P2Ox-like"/>
</dbReference>
<dbReference type="GO" id="GO:0050660">
    <property type="term" value="F:flavin adenine dinucleotide binding"/>
    <property type="evidence" value="ECO:0007669"/>
    <property type="project" value="InterPro"/>
</dbReference>
<dbReference type="PANTHER" id="PTHR42784:SF1">
    <property type="entry name" value="PYRANOSE 2-OXIDASE"/>
    <property type="match status" value="1"/>
</dbReference>
<dbReference type="Gene3D" id="3.50.50.60">
    <property type="entry name" value="FAD/NAD(P)-binding domain"/>
    <property type="match status" value="2"/>
</dbReference>
<evidence type="ECO:0000256" key="3">
    <source>
        <dbReference type="ARBA" id="ARBA00022630"/>
    </source>
</evidence>
<gene>
    <name evidence="9" type="ORF">B7R21_09585</name>
</gene>
<feature type="compositionally biased region" description="Basic and acidic residues" evidence="6">
    <location>
        <begin position="55"/>
        <end position="65"/>
    </location>
</feature>
<evidence type="ECO:0000256" key="2">
    <source>
        <dbReference type="ARBA" id="ARBA00010790"/>
    </source>
</evidence>
<reference evidence="9 10" key="1">
    <citation type="submission" date="2017-04" db="EMBL/GenBank/DDBJ databases">
        <title>Comparative genome analysis of Subtercola boreus.</title>
        <authorList>
            <person name="Cho Y.-J."/>
            <person name="Cho A."/>
            <person name="Kim O.-S."/>
            <person name="Lee J.-I."/>
        </authorList>
    </citation>
    <scope>NUCLEOTIDE SEQUENCE [LARGE SCALE GENOMIC DNA]</scope>
    <source>
        <strain evidence="9 10">P27444</strain>
    </source>
</reference>
<dbReference type="Pfam" id="PF05199">
    <property type="entry name" value="GMC_oxred_C"/>
    <property type="match status" value="1"/>
</dbReference>
<comment type="caution">
    <text evidence="9">The sequence shown here is derived from an EMBL/GenBank/DDBJ whole genome shotgun (WGS) entry which is preliminary data.</text>
</comment>
<dbReference type="GO" id="GO:0016614">
    <property type="term" value="F:oxidoreductase activity, acting on CH-OH group of donors"/>
    <property type="evidence" value="ECO:0007669"/>
    <property type="project" value="InterPro"/>
</dbReference>
<organism evidence="9 10">
    <name type="scientific">Subtercola boreus</name>
    <dbReference type="NCBI Taxonomy" id="120213"/>
    <lineage>
        <taxon>Bacteria</taxon>
        <taxon>Bacillati</taxon>
        <taxon>Actinomycetota</taxon>
        <taxon>Actinomycetes</taxon>
        <taxon>Micrococcales</taxon>
        <taxon>Microbacteriaceae</taxon>
        <taxon>Subtercola</taxon>
    </lineage>
</organism>
<evidence type="ECO:0000256" key="1">
    <source>
        <dbReference type="ARBA" id="ARBA00001974"/>
    </source>
</evidence>
<evidence type="ECO:0000259" key="8">
    <source>
        <dbReference type="Pfam" id="PF05199"/>
    </source>
</evidence>
<dbReference type="AlphaFoldDB" id="A0A3E0VSU3"/>
<keyword evidence="5" id="KW-0560">Oxidoreductase</keyword>
<evidence type="ECO:0000256" key="5">
    <source>
        <dbReference type="ARBA" id="ARBA00023002"/>
    </source>
</evidence>
<dbReference type="PANTHER" id="PTHR42784">
    <property type="entry name" value="PYRANOSE 2-OXIDASE"/>
    <property type="match status" value="1"/>
</dbReference>
<evidence type="ECO:0000256" key="6">
    <source>
        <dbReference type="SAM" id="MobiDB-lite"/>
    </source>
</evidence>
<comment type="similarity">
    <text evidence="2">Belongs to the GMC oxidoreductase family.</text>
</comment>
<dbReference type="EMBL" id="NBXA01000021">
    <property type="protein sequence ID" value="RFA12589.1"/>
    <property type="molecule type" value="Genomic_DNA"/>
</dbReference>
<dbReference type="RefSeq" id="WP_116283035.1">
    <property type="nucleotide sequence ID" value="NZ_NBXA01000021.1"/>
</dbReference>
<dbReference type="InterPro" id="IPR007867">
    <property type="entry name" value="GMC_OxRtase_C"/>
</dbReference>
<keyword evidence="3" id="KW-0285">Flavoprotein</keyword>